<dbReference type="RefSeq" id="WP_276263335.1">
    <property type="nucleotide sequence ID" value="NZ_JARJLM010000006.1"/>
</dbReference>
<gene>
    <name evidence="2" type="ORF">P3W85_00565</name>
</gene>
<accession>A0ABT6AI25</accession>
<name>A0ABT6AI25_9BURK</name>
<keyword evidence="3" id="KW-1185">Reference proteome</keyword>
<comment type="caution">
    <text evidence="2">The sequence shown here is derived from an EMBL/GenBank/DDBJ whole genome shotgun (WGS) entry which is preliminary data.</text>
</comment>
<evidence type="ECO:0000313" key="2">
    <source>
        <dbReference type="EMBL" id="MDF3831461.1"/>
    </source>
</evidence>
<dbReference type="InterPro" id="IPR046025">
    <property type="entry name" value="DUF5983"/>
</dbReference>
<evidence type="ECO:0000259" key="1">
    <source>
        <dbReference type="Pfam" id="PF19419"/>
    </source>
</evidence>
<organism evidence="2 3">
    <name type="scientific">Cupriavidus basilensis</name>
    <dbReference type="NCBI Taxonomy" id="68895"/>
    <lineage>
        <taxon>Bacteria</taxon>
        <taxon>Pseudomonadati</taxon>
        <taxon>Pseudomonadota</taxon>
        <taxon>Betaproteobacteria</taxon>
        <taxon>Burkholderiales</taxon>
        <taxon>Burkholderiaceae</taxon>
        <taxon>Cupriavidus</taxon>
    </lineage>
</organism>
<proteinExistence type="predicted"/>
<dbReference type="Pfam" id="PF19419">
    <property type="entry name" value="DUF5983"/>
    <property type="match status" value="1"/>
</dbReference>
<sequence length="102" mass="11198">MEASTASRLREQAEFLVALSTRHLTPNTRLKLANDDLSVNAYPNELGGCVYVGTLCYRTPDEPGLATIFEVAELAGVVWLKFDPEAELIDGLPIFDRINLGC</sequence>
<protein>
    <recommendedName>
        <fullName evidence="1">DUF5983 domain-containing protein</fullName>
    </recommendedName>
</protein>
<dbReference type="Proteomes" id="UP001216674">
    <property type="component" value="Unassembled WGS sequence"/>
</dbReference>
<dbReference type="EMBL" id="JARJLM010000006">
    <property type="protein sequence ID" value="MDF3831461.1"/>
    <property type="molecule type" value="Genomic_DNA"/>
</dbReference>
<evidence type="ECO:0000313" key="3">
    <source>
        <dbReference type="Proteomes" id="UP001216674"/>
    </source>
</evidence>
<reference evidence="2 3" key="1">
    <citation type="submission" date="2023-03" db="EMBL/GenBank/DDBJ databases">
        <title>Draft assemblies of triclosan tolerant bacteria isolated from returned activated sludge.</title>
        <authorList>
            <person name="Van Hamelsveld S."/>
        </authorList>
    </citation>
    <scope>NUCLEOTIDE SEQUENCE [LARGE SCALE GENOMIC DNA]</scope>
    <source>
        <strain evidence="2 3">GW210010_S58</strain>
    </source>
</reference>
<feature type="domain" description="DUF5983" evidence="1">
    <location>
        <begin position="17"/>
        <end position="96"/>
    </location>
</feature>